<dbReference type="Proteomes" id="UP000410492">
    <property type="component" value="Unassembled WGS sequence"/>
</dbReference>
<evidence type="ECO:0000313" key="5">
    <source>
        <dbReference type="EMBL" id="VEN48204.1"/>
    </source>
</evidence>
<dbReference type="Gene3D" id="3.15.10.30">
    <property type="entry name" value="Haemolymph juvenile hormone binding protein"/>
    <property type="match status" value="1"/>
</dbReference>
<name>A0A653CLN9_CALMS</name>
<dbReference type="Pfam" id="PF06585">
    <property type="entry name" value="JHBP"/>
    <property type="match status" value="1"/>
</dbReference>
<evidence type="ECO:0000313" key="6">
    <source>
        <dbReference type="Proteomes" id="UP000410492"/>
    </source>
</evidence>
<evidence type="ECO:0000256" key="2">
    <source>
        <dbReference type="ARBA" id="ARBA00023108"/>
    </source>
</evidence>
<dbReference type="PANTHER" id="PTHR11008">
    <property type="entry name" value="PROTEIN TAKEOUT-LIKE PROTEIN"/>
    <property type="match status" value="1"/>
</dbReference>
<evidence type="ECO:0008006" key="7">
    <source>
        <dbReference type="Google" id="ProtNLM"/>
    </source>
</evidence>
<reference evidence="5 6" key="1">
    <citation type="submission" date="2019-01" db="EMBL/GenBank/DDBJ databases">
        <authorList>
            <person name="Sayadi A."/>
        </authorList>
    </citation>
    <scope>NUCLEOTIDE SEQUENCE [LARGE SCALE GENOMIC DNA]</scope>
</reference>
<evidence type="ECO:0000256" key="3">
    <source>
        <dbReference type="ARBA" id="ARBA00060902"/>
    </source>
</evidence>
<keyword evidence="2" id="KW-0090">Biological rhythms</keyword>
<dbReference type="InterPro" id="IPR010562">
    <property type="entry name" value="Haemolymph_juvenile_hormone-bd"/>
</dbReference>
<dbReference type="EMBL" id="CAACVG010008045">
    <property type="protein sequence ID" value="VEN48204.1"/>
    <property type="molecule type" value="Genomic_DNA"/>
</dbReference>
<accession>A0A653CLN9</accession>
<gene>
    <name evidence="5" type="ORF">CALMAC_LOCUS9741</name>
</gene>
<dbReference type="GO" id="GO:0005615">
    <property type="term" value="C:extracellular space"/>
    <property type="evidence" value="ECO:0007669"/>
    <property type="project" value="TreeGrafter"/>
</dbReference>
<keyword evidence="1 4" id="KW-0732">Signal</keyword>
<dbReference type="AlphaFoldDB" id="A0A653CLN9"/>
<evidence type="ECO:0000256" key="4">
    <source>
        <dbReference type="SAM" id="SignalP"/>
    </source>
</evidence>
<dbReference type="FunFam" id="3.15.10.30:FF:000001">
    <property type="entry name" value="Takeout-like protein 1"/>
    <property type="match status" value="1"/>
</dbReference>
<dbReference type="SMART" id="SM00700">
    <property type="entry name" value="JHBP"/>
    <property type="match status" value="1"/>
</dbReference>
<protein>
    <recommendedName>
        <fullName evidence="7">Protein takeout</fullName>
    </recommendedName>
</protein>
<organism evidence="5 6">
    <name type="scientific">Callosobruchus maculatus</name>
    <name type="common">Southern cowpea weevil</name>
    <name type="synonym">Pulse bruchid</name>
    <dbReference type="NCBI Taxonomy" id="64391"/>
    <lineage>
        <taxon>Eukaryota</taxon>
        <taxon>Metazoa</taxon>
        <taxon>Ecdysozoa</taxon>
        <taxon>Arthropoda</taxon>
        <taxon>Hexapoda</taxon>
        <taxon>Insecta</taxon>
        <taxon>Pterygota</taxon>
        <taxon>Neoptera</taxon>
        <taxon>Endopterygota</taxon>
        <taxon>Coleoptera</taxon>
        <taxon>Polyphaga</taxon>
        <taxon>Cucujiformia</taxon>
        <taxon>Chrysomeloidea</taxon>
        <taxon>Chrysomelidae</taxon>
        <taxon>Bruchinae</taxon>
        <taxon>Bruchini</taxon>
        <taxon>Callosobruchus</taxon>
    </lineage>
</organism>
<evidence type="ECO:0000256" key="1">
    <source>
        <dbReference type="ARBA" id="ARBA00022729"/>
    </source>
</evidence>
<dbReference type="InterPro" id="IPR038606">
    <property type="entry name" value="To_sf"/>
</dbReference>
<dbReference type="OrthoDB" id="8174700at2759"/>
<comment type="similarity">
    <text evidence="3">Belongs to the TO family.</text>
</comment>
<feature type="chain" id="PRO_5024846733" description="Protein takeout" evidence="4">
    <location>
        <begin position="24"/>
        <end position="253"/>
    </location>
</feature>
<keyword evidence="6" id="KW-1185">Reference proteome</keyword>
<sequence>MMLTMTLISFTVASLLAITAVRCAPSNLPSYFKVCRRSDPNLEKCFKSSADELRPLLVKGIPELSIPSCEPLLIPEVVIDQGTGAVSLKSVYKDIKVYGPTQFVIKQVVVDFDKDRMKIKIFLPHLRVECKYVIDGRILMMPISGNGLSNANYSNIDATAIVRAERVKKDGDIYYNIKDFFVDFTIGHASIHLDDLFNGDEDLGAAMNSFLNENWKQVANEVKPVLEDNLAIIFKKFANKIFHKYPIKVLLPP</sequence>
<proteinExistence type="inferred from homology"/>
<dbReference type="GO" id="GO:0007623">
    <property type="term" value="P:circadian rhythm"/>
    <property type="evidence" value="ECO:0007669"/>
    <property type="project" value="UniProtKB-ARBA"/>
</dbReference>
<dbReference type="PANTHER" id="PTHR11008:SF39">
    <property type="entry name" value="CIRCADIAN CLOCK-CONTROLLED PROTEIN-LIKE PROTEIN"/>
    <property type="match status" value="1"/>
</dbReference>
<feature type="signal peptide" evidence="4">
    <location>
        <begin position="1"/>
        <end position="23"/>
    </location>
</feature>